<proteinExistence type="predicted"/>
<reference evidence="2" key="1">
    <citation type="submission" date="2022-11" db="UniProtKB">
        <authorList>
            <consortium name="WormBaseParasite"/>
        </authorList>
    </citation>
    <scope>IDENTIFICATION</scope>
</reference>
<protein>
    <submittedName>
        <fullName evidence="2">Uncharacterized protein</fullName>
    </submittedName>
</protein>
<evidence type="ECO:0000313" key="1">
    <source>
        <dbReference type="Proteomes" id="UP000887540"/>
    </source>
</evidence>
<dbReference type="AlphaFoldDB" id="A0A914CSH6"/>
<name>A0A914CSH6_9BILA</name>
<organism evidence="1 2">
    <name type="scientific">Acrobeloides nanus</name>
    <dbReference type="NCBI Taxonomy" id="290746"/>
    <lineage>
        <taxon>Eukaryota</taxon>
        <taxon>Metazoa</taxon>
        <taxon>Ecdysozoa</taxon>
        <taxon>Nematoda</taxon>
        <taxon>Chromadorea</taxon>
        <taxon>Rhabditida</taxon>
        <taxon>Tylenchina</taxon>
        <taxon>Cephalobomorpha</taxon>
        <taxon>Cephaloboidea</taxon>
        <taxon>Cephalobidae</taxon>
        <taxon>Acrobeloides</taxon>
    </lineage>
</organism>
<evidence type="ECO:0000313" key="2">
    <source>
        <dbReference type="WBParaSite" id="ACRNAN_scaffold13496.g26649.t1"/>
    </source>
</evidence>
<accession>A0A914CSH6</accession>
<keyword evidence="1" id="KW-1185">Reference proteome</keyword>
<dbReference type="Proteomes" id="UP000887540">
    <property type="component" value="Unplaced"/>
</dbReference>
<sequence>MNVDHIAMNAFTSYIFIKFVIDIYREDILEPVEEWALDHYGTDTKGNWNDWTFQQDSAPSHVIVNENKEKFKVPT</sequence>
<dbReference type="WBParaSite" id="ACRNAN_scaffold13496.g26649.t1">
    <property type="protein sequence ID" value="ACRNAN_scaffold13496.g26649.t1"/>
    <property type="gene ID" value="ACRNAN_scaffold13496.g26649"/>
</dbReference>